<protein>
    <submittedName>
        <fullName evidence="1">Uncharacterized protein</fullName>
    </submittedName>
</protein>
<proteinExistence type="predicted"/>
<reference evidence="1" key="1">
    <citation type="submission" date="2020-08" db="EMBL/GenBank/DDBJ databases">
        <title>Genome sequencing and assembly of the red palm weevil Rhynchophorus ferrugineus.</title>
        <authorList>
            <person name="Dias G.B."/>
            <person name="Bergman C.M."/>
            <person name="Manee M."/>
        </authorList>
    </citation>
    <scope>NUCLEOTIDE SEQUENCE</scope>
    <source>
        <strain evidence="1">AA-2017</strain>
        <tissue evidence="1">Whole larva</tissue>
    </source>
</reference>
<gene>
    <name evidence="1" type="ORF">GWI33_002039</name>
</gene>
<dbReference type="OrthoDB" id="7201605at2759"/>
<evidence type="ECO:0000313" key="2">
    <source>
        <dbReference type="Proteomes" id="UP000625711"/>
    </source>
</evidence>
<evidence type="ECO:0000313" key="1">
    <source>
        <dbReference type="EMBL" id="KAF7287219.1"/>
    </source>
</evidence>
<dbReference type="EMBL" id="JAACXV010000015">
    <property type="protein sequence ID" value="KAF7287219.1"/>
    <property type="molecule type" value="Genomic_DNA"/>
</dbReference>
<dbReference type="AlphaFoldDB" id="A0A834MPD9"/>
<keyword evidence="2" id="KW-1185">Reference proteome</keyword>
<accession>A0A834MPD9</accession>
<dbReference type="Proteomes" id="UP000625711">
    <property type="component" value="Unassembled WGS sequence"/>
</dbReference>
<comment type="caution">
    <text evidence="1">The sequence shown here is derived from an EMBL/GenBank/DDBJ whole genome shotgun (WGS) entry which is preliminary data.</text>
</comment>
<sequence length="216" mass="25095">MNLNDRLKFGHYLTIYNKDYIKKTIPPQGIKYSTPQEFSDPICEGFKNYLDLDATTPPASPREKADTYFDRVKNEKPKIGRMYFESALDRVTIDADKLESGNSVYQVDYCDIEADIRRKLLETSKEHYSLPEGWQIPLTTQKYDYRPPQLLSEHAMDPPYVIKRPNNLGQNEKINAILNVKTEDSEYNHTIGSLGAFIVEEQMHGKLNHPKFRDIM</sequence>
<name>A0A834MPD9_RHYFE</name>
<organism evidence="1 2">
    <name type="scientific">Rhynchophorus ferrugineus</name>
    <name type="common">Red palm weevil</name>
    <name type="synonym">Curculio ferrugineus</name>
    <dbReference type="NCBI Taxonomy" id="354439"/>
    <lineage>
        <taxon>Eukaryota</taxon>
        <taxon>Metazoa</taxon>
        <taxon>Ecdysozoa</taxon>
        <taxon>Arthropoda</taxon>
        <taxon>Hexapoda</taxon>
        <taxon>Insecta</taxon>
        <taxon>Pterygota</taxon>
        <taxon>Neoptera</taxon>
        <taxon>Endopterygota</taxon>
        <taxon>Coleoptera</taxon>
        <taxon>Polyphaga</taxon>
        <taxon>Cucujiformia</taxon>
        <taxon>Curculionidae</taxon>
        <taxon>Dryophthorinae</taxon>
        <taxon>Rhynchophorus</taxon>
    </lineage>
</organism>